<dbReference type="InterPro" id="IPR036869">
    <property type="entry name" value="J_dom_sf"/>
</dbReference>
<dbReference type="PANTHER" id="PTHR45098">
    <property type="entry name" value="DNAJ DOMAIN CONTAINING PROTEIN, EXPRESSED"/>
    <property type="match status" value="1"/>
</dbReference>
<evidence type="ECO:0000313" key="3">
    <source>
        <dbReference type="EMBL" id="CAL1398088.1"/>
    </source>
</evidence>
<dbReference type="AlphaFoldDB" id="A0AAV2FIN1"/>
<dbReference type="CDD" id="cd06257">
    <property type="entry name" value="DnaJ"/>
    <property type="match status" value="1"/>
</dbReference>
<reference evidence="3 4" key="1">
    <citation type="submission" date="2024-04" db="EMBL/GenBank/DDBJ databases">
        <authorList>
            <person name="Fracassetti M."/>
        </authorList>
    </citation>
    <scope>NUCLEOTIDE SEQUENCE [LARGE SCALE GENOMIC DNA]</scope>
</reference>
<accession>A0AAV2FIN1</accession>
<dbReference type="PANTHER" id="PTHR45098:SF1">
    <property type="entry name" value="DNAJ DOMAIN CONTAINING PROTEIN, EXPRESSED"/>
    <property type="match status" value="1"/>
</dbReference>
<feature type="compositionally biased region" description="Low complexity" evidence="1">
    <location>
        <begin position="58"/>
        <end position="67"/>
    </location>
</feature>
<keyword evidence="4" id="KW-1185">Reference proteome</keyword>
<name>A0AAV2FIN1_9ROSI</name>
<dbReference type="SMART" id="SM00271">
    <property type="entry name" value="DnaJ"/>
    <property type="match status" value="1"/>
</dbReference>
<dbReference type="Gene3D" id="1.10.287.110">
    <property type="entry name" value="DnaJ domain"/>
    <property type="match status" value="1"/>
</dbReference>
<dbReference type="EMBL" id="OZ034819">
    <property type="protein sequence ID" value="CAL1398088.1"/>
    <property type="molecule type" value="Genomic_DNA"/>
</dbReference>
<feature type="compositionally biased region" description="Basic and acidic residues" evidence="1">
    <location>
        <begin position="111"/>
        <end position="217"/>
    </location>
</feature>
<evidence type="ECO:0000313" key="4">
    <source>
        <dbReference type="Proteomes" id="UP001497516"/>
    </source>
</evidence>
<dbReference type="Proteomes" id="UP001497516">
    <property type="component" value="Chromosome 6"/>
</dbReference>
<dbReference type="SUPFAM" id="SSF46565">
    <property type="entry name" value="Chaperone J-domain"/>
    <property type="match status" value="1"/>
</dbReference>
<organism evidence="3 4">
    <name type="scientific">Linum trigynum</name>
    <dbReference type="NCBI Taxonomy" id="586398"/>
    <lineage>
        <taxon>Eukaryota</taxon>
        <taxon>Viridiplantae</taxon>
        <taxon>Streptophyta</taxon>
        <taxon>Embryophyta</taxon>
        <taxon>Tracheophyta</taxon>
        <taxon>Spermatophyta</taxon>
        <taxon>Magnoliopsida</taxon>
        <taxon>eudicotyledons</taxon>
        <taxon>Gunneridae</taxon>
        <taxon>Pentapetalae</taxon>
        <taxon>rosids</taxon>
        <taxon>fabids</taxon>
        <taxon>Malpighiales</taxon>
        <taxon>Linaceae</taxon>
        <taxon>Linum</taxon>
    </lineage>
</organism>
<feature type="region of interest" description="Disordered" evidence="1">
    <location>
        <begin position="53"/>
        <end position="217"/>
    </location>
</feature>
<dbReference type="Pfam" id="PF00226">
    <property type="entry name" value="DnaJ"/>
    <property type="match status" value="1"/>
</dbReference>
<dbReference type="PROSITE" id="PS50076">
    <property type="entry name" value="DNAJ_2"/>
    <property type="match status" value="1"/>
</dbReference>
<evidence type="ECO:0000259" key="2">
    <source>
        <dbReference type="PROSITE" id="PS50076"/>
    </source>
</evidence>
<evidence type="ECO:0000256" key="1">
    <source>
        <dbReference type="SAM" id="MobiDB-lite"/>
    </source>
</evidence>
<feature type="compositionally biased region" description="Basic and acidic residues" evidence="1">
    <location>
        <begin position="90"/>
        <end position="103"/>
    </location>
</feature>
<feature type="domain" description="J" evidence="2">
    <location>
        <begin position="6"/>
        <end position="79"/>
    </location>
</feature>
<sequence length="323" mass="38667">MGLEIDHYKVLGLASGERATEQEITRAYKLKALKLHPDKNPDDPHATEKFQRLLSSYQFLLQGQGNQLEEEEPDQEETGEKKQGRRKRNSKEEKARRREEEKMKQRRRKKKEESRRKEEMEQARKREERKRKEARENAEKERLAQEEAKQRAREERERRKEQRSEEAIRRDEEEAERRRQMGEEAHRKEAERRRMAAEAHRKEAERRRMAAEARRKDAERRRADPLWRKYMSPDEIEEATDRLAEDYARRLPRATRIVLGDLSYPVLVLPVQSAQANDFPPGNQQASSGNSREWLIWLELVTTYKAYEDSVLEKLQKVGTWLP</sequence>
<proteinExistence type="predicted"/>
<dbReference type="PRINTS" id="PR00625">
    <property type="entry name" value="JDOMAIN"/>
</dbReference>
<dbReference type="InterPro" id="IPR001623">
    <property type="entry name" value="DnaJ_domain"/>
</dbReference>
<gene>
    <name evidence="3" type="ORF">LTRI10_LOCUS38341</name>
</gene>
<protein>
    <recommendedName>
        <fullName evidence="2">J domain-containing protein</fullName>
    </recommendedName>
</protein>
<feature type="compositionally biased region" description="Acidic residues" evidence="1">
    <location>
        <begin position="68"/>
        <end position="77"/>
    </location>
</feature>